<evidence type="ECO:0000256" key="1">
    <source>
        <dbReference type="ARBA" id="ARBA00022741"/>
    </source>
</evidence>
<feature type="domain" description="Helicase C-terminal" evidence="9">
    <location>
        <begin position="253"/>
        <end position="402"/>
    </location>
</feature>
<dbReference type="SMART" id="SM00487">
    <property type="entry name" value="DEXDc"/>
    <property type="match status" value="1"/>
</dbReference>
<comment type="catalytic activity">
    <reaction evidence="7">
        <text>ATP + H2O = ADP + phosphate + H(+)</text>
        <dbReference type="Rhea" id="RHEA:13065"/>
        <dbReference type="ChEBI" id="CHEBI:15377"/>
        <dbReference type="ChEBI" id="CHEBI:15378"/>
        <dbReference type="ChEBI" id="CHEBI:30616"/>
        <dbReference type="ChEBI" id="CHEBI:43474"/>
        <dbReference type="ChEBI" id="CHEBI:456216"/>
        <dbReference type="EC" id="3.6.4.13"/>
    </reaction>
</comment>
<keyword evidence="5 7" id="KW-0694">RNA-binding</keyword>
<keyword evidence="1 7" id="KW-0547">Nucleotide-binding</keyword>
<accession>A0AA86UEJ4</accession>
<evidence type="ECO:0000313" key="11">
    <source>
        <dbReference type="EMBL" id="CAI9948971.1"/>
    </source>
</evidence>
<organism evidence="11">
    <name type="scientific">Hexamita inflata</name>
    <dbReference type="NCBI Taxonomy" id="28002"/>
    <lineage>
        <taxon>Eukaryota</taxon>
        <taxon>Metamonada</taxon>
        <taxon>Diplomonadida</taxon>
        <taxon>Hexamitidae</taxon>
        <taxon>Hexamitinae</taxon>
        <taxon>Hexamita</taxon>
    </lineage>
</organism>
<evidence type="ECO:0000256" key="2">
    <source>
        <dbReference type="ARBA" id="ARBA00022801"/>
    </source>
</evidence>
<keyword evidence="2 7" id="KW-0378">Hydrolase</keyword>
<feature type="domain" description="DEAD-box RNA helicase Q" evidence="10">
    <location>
        <begin position="19"/>
        <end position="47"/>
    </location>
</feature>
<comment type="caution">
    <text evidence="11">The sequence shown here is derived from an EMBL/GenBank/DDBJ whole genome shotgun (WGS) entry which is preliminary data.</text>
</comment>
<dbReference type="PROSITE" id="PS51192">
    <property type="entry name" value="HELICASE_ATP_BIND_1"/>
    <property type="match status" value="1"/>
</dbReference>
<evidence type="ECO:0000259" key="10">
    <source>
        <dbReference type="PROSITE" id="PS51195"/>
    </source>
</evidence>
<dbReference type="Gene3D" id="3.40.50.300">
    <property type="entry name" value="P-loop containing nucleotide triphosphate hydrolases"/>
    <property type="match status" value="2"/>
</dbReference>
<dbReference type="PROSITE" id="PS51194">
    <property type="entry name" value="HELICASE_CTER"/>
    <property type="match status" value="1"/>
</dbReference>
<dbReference type="InterPro" id="IPR014014">
    <property type="entry name" value="RNA_helicase_DEAD_Q_motif"/>
</dbReference>
<reference evidence="12 13" key="2">
    <citation type="submission" date="2024-07" db="EMBL/GenBank/DDBJ databases">
        <authorList>
            <person name="Akdeniz Z."/>
        </authorList>
    </citation>
    <scope>NUCLEOTIDE SEQUENCE [LARGE SCALE GENOMIC DNA]</scope>
</reference>
<dbReference type="InterPro" id="IPR025313">
    <property type="entry name" value="SPB4-like_CTE"/>
</dbReference>
<dbReference type="AlphaFoldDB" id="A0AA86UEJ4"/>
<evidence type="ECO:0000256" key="5">
    <source>
        <dbReference type="ARBA" id="ARBA00022884"/>
    </source>
</evidence>
<evidence type="ECO:0000313" key="12">
    <source>
        <dbReference type="EMBL" id="CAL6047663.1"/>
    </source>
</evidence>
<comment type="similarity">
    <text evidence="7">Belongs to the DEAD box helicase family.</text>
</comment>
<dbReference type="EC" id="3.6.4.13" evidence="7"/>
<sequence length="488" mass="54579">MTDVPEVTINIPSDIQSSTKFADLPLAPMLLDSLSKQNIEYMTKVQDLAIPHILAGSDVAVKAKTGSGKSIAFLLPALDLIYRAQMKPRNGTGVIVMSPTRELALQLYKVAKELAQDRIQIGLAVGGTSLQKETEKLAKGCSLVIATPGRLRDHIANSIGFKFSHLFLIIFDEADLLLDLGFEEEISQLLDVLPNAETRQTALFSATLSDRVLKLKNLVLKENLVKLDADEHSTFTTRVNFTQGYIVCPPDLKFLLLYTFIKKNKNQKIIVFMSTCASVEFYSNFLRYINLDDVHCIYGKLKQAQRTNVAEQFSKAESGVLIATNVAARGLDIPDVDYIIQFDPPDSIESYVHRAGRACRGTTSRKGTGILFLSETETGFVKMLSEIGLVLSEFEFPTKKIINVQEEMEKTVSMNYNLATLAQAAFRDCCLAYANHSLRKIFDIAKLEVEKLSKSYGLRVMPRIDAIIGRQRKEMKDRKYGQKDKKEK</sequence>
<evidence type="ECO:0000256" key="4">
    <source>
        <dbReference type="ARBA" id="ARBA00022840"/>
    </source>
</evidence>
<comment type="domain">
    <text evidence="7">The Q motif is unique to and characteristic of the DEAD box family of RNA helicases and controls ATP binding and hydrolysis.</text>
</comment>
<keyword evidence="3 7" id="KW-0347">Helicase</keyword>
<dbReference type="InterPro" id="IPR001650">
    <property type="entry name" value="Helicase_C-like"/>
</dbReference>
<dbReference type="SUPFAM" id="SSF52540">
    <property type="entry name" value="P-loop containing nucleoside triphosphate hydrolases"/>
    <property type="match status" value="1"/>
</dbReference>
<dbReference type="Pfam" id="PF00270">
    <property type="entry name" value="DEAD"/>
    <property type="match status" value="1"/>
</dbReference>
<dbReference type="GO" id="GO:0003723">
    <property type="term" value="F:RNA binding"/>
    <property type="evidence" value="ECO:0007669"/>
    <property type="project" value="UniProtKB-UniRule"/>
</dbReference>
<dbReference type="GO" id="GO:0005524">
    <property type="term" value="F:ATP binding"/>
    <property type="evidence" value="ECO:0007669"/>
    <property type="project" value="UniProtKB-UniRule"/>
</dbReference>
<dbReference type="EMBL" id="CAXDID020000172">
    <property type="protein sequence ID" value="CAL6047663.1"/>
    <property type="molecule type" value="Genomic_DNA"/>
</dbReference>
<feature type="short sequence motif" description="Q motif" evidence="6">
    <location>
        <begin position="19"/>
        <end position="47"/>
    </location>
</feature>
<protein>
    <recommendedName>
        <fullName evidence="7">ATP-dependent RNA helicase</fullName>
        <ecNumber evidence="7">3.6.4.13</ecNumber>
    </recommendedName>
</protein>
<evidence type="ECO:0000256" key="6">
    <source>
        <dbReference type="PROSITE-ProRule" id="PRU00552"/>
    </source>
</evidence>
<keyword evidence="13" id="KW-1185">Reference proteome</keyword>
<dbReference type="Proteomes" id="UP001642409">
    <property type="component" value="Unassembled WGS sequence"/>
</dbReference>
<keyword evidence="4 7" id="KW-0067">ATP-binding</keyword>
<dbReference type="SMART" id="SM00490">
    <property type="entry name" value="HELICc"/>
    <property type="match status" value="1"/>
</dbReference>
<reference evidence="11" key="1">
    <citation type="submission" date="2023-06" db="EMBL/GenBank/DDBJ databases">
        <authorList>
            <person name="Kurt Z."/>
        </authorList>
    </citation>
    <scope>NUCLEOTIDE SEQUENCE</scope>
</reference>
<dbReference type="GO" id="GO:0016787">
    <property type="term" value="F:hydrolase activity"/>
    <property type="evidence" value="ECO:0007669"/>
    <property type="project" value="UniProtKB-KW"/>
</dbReference>
<dbReference type="SMART" id="SM01178">
    <property type="entry name" value="DUF4217"/>
    <property type="match status" value="1"/>
</dbReference>
<evidence type="ECO:0000259" key="9">
    <source>
        <dbReference type="PROSITE" id="PS51194"/>
    </source>
</evidence>
<dbReference type="CDD" id="cd18787">
    <property type="entry name" value="SF2_C_DEAD"/>
    <property type="match status" value="1"/>
</dbReference>
<dbReference type="InterPro" id="IPR011545">
    <property type="entry name" value="DEAD/DEAH_box_helicase_dom"/>
</dbReference>
<dbReference type="EMBL" id="CATOUU010000792">
    <property type="protein sequence ID" value="CAI9948971.1"/>
    <property type="molecule type" value="Genomic_DNA"/>
</dbReference>
<dbReference type="Pfam" id="PF00271">
    <property type="entry name" value="Helicase_C"/>
    <property type="match status" value="1"/>
</dbReference>
<name>A0AA86UEJ4_9EUKA</name>
<evidence type="ECO:0000256" key="7">
    <source>
        <dbReference type="RuleBase" id="RU365068"/>
    </source>
</evidence>
<dbReference type="InterPro" id="IPR014001">
    <property type="entry name" value="Helicase_ATP-bd"/>
</dbReference>
<comment type="function">
    <text evidence="7">RNA helicase.</text>
</comment>
<gene>
    <name evidence="11" type="ORF">HINF_LOCUS36616</name>
    <name evidence="12" type="ORF">HINF_LOCUS42316</name>
</gene>
<dbReference type="PROSITE" id="PS51195">
    <property type="entry name" value="Q_MOTIF"/>
    <property type="match status" value="1"/>
</dbReference>
<evidence type="ECO:0000259" key="8">
    <source>
        <dbReference type="PROSITE" id="PS51192"/>
    </source>
</evidence>
<dbReference type="GO" id="GO:0003724">
    <property type="term" value="F:RNA helicase activity"/>
    <property type="evidence" value="ECO:0007669"/>
    <property type="project" value="UniProtKB-EC"/>
</dbReference>
<evidence type="ECO:0000256" key="3">
    <source>
        <dbReference type="ARBA" id="ARBA00022806"/>
    </source>
</evidence>
<feature type="domain" description="Helicase ATP-binding" evidence="8">
    <location>
        <begin position="50"/>
        <end position="226"/>
    </location>
</feature>
<evidence type="ECO:0000313" key="13">
    <source>
        <dbReference type="Proteomes" id="UP001642409"/>
    </source>
</evidence>
<dbReference type="Pfam" id="PF13959">
    <property type="entry name" value="CTE_SPB4"/>
    <property type="match status" value="1"/>
</dbReference>
<dbReference type="PANTHER" id="PTHR24031">
    <property type="entry name" value="RNA HELICASE"/>
    <property type="match status" value="1"/>
</dbReference>
<proteinExistence type="inferred from homology"/>
<dbReference type="InterPro" id="IPR027417">
    <property type="entry name" value="P-loop_NTPase"/>
</dbReference>